<evidence type="ECO:0000256" key="5">
    <source>
        <dbReference type="ARBA" id="ARBA00023136"/>
    </source>
</evidence>
<feature type="transmembrane region" description="Helical" evidence="6">
    <location>
        <begin position="59"/>
        <end position="81"/>
    </location>
</feature>
<comment type="subcellular location">
    <subcellularLocation>
        <location evidence="1">Membrane</location>
        <topology evidence="1">Multi-pass membrane protein</topology>
    </subcellularLocation>
</comment>
<reference evidence="7" key="2">
    <citation type="journal article" date="2014" name="ISME J.">
        <title>Microbial stratification in low pH oxic and suboxic macroscopic growths along an acid mine drainage.</title>
        <authorList>
            <person name="Mendez-Garcia C."/>
            <person name="Mesa V."/>
            <person name="Sprenger R.R."/>
            <person name="Richter M."/>
            <person name="Diez M.S."/>
            <person name="Solano J."/>
            <person name="Bargiela R."/>
            <person name="Golyshina O.V."/>
            <person name="Manteca A."/>
            <person name="Ramos J.L."/>
            <person name="Gallego J.R."/>
            <person name="Llorente I."/>
            <person name="Martins Dos Santos V.A."/>
            <person name="Jensen O.N."/>
            <person name="Pelaez A.I."/>
            <person name="Sanchez J."/>
            <person name="Ferrer M."/>
        </authorList>
    </citation>
    <scope>NUCLEOTIDE SEQUENCE</scope>
</reference>
<sequence>MYHTLFFSDSYGIFIFAGFIGAVAAITSDKFSSELGVLDGMPVQLISFKRVKKGVSGGVTAIGLLAGIAGALIIAITPLLVYSQAVSAFHVGIAYIILAVLVGGFFGTIFDSLLGYYEENGIGNKYTSNFFASVAGSIVAMLVLYLIV</sequence>
<comment type="caution">
    <text evidence="7">The sequence shown here is derived from an EMBL/GenBank/DDBJ whole genome shotgun (WGS) entry which is preliminary data.</text>
</comment>
<evidence type="ECO:0000256" key="3">
    <source>
        <dbReference type="ARBA" id="ARBA00022692"/>
    </source>
</evidence>
<evidence type="ECO:0000256" key="1">
    <source>
        <dbReference type="ARBA" id="ARBA00004141"/>
    </source>
</evidence>
<proteinExistence type="inferred from homology"/>
<dbReference type="GO" id="GO:0016020">
    <property type="term" value="C:membrane"/>
    <property type="evidence" value="ECO:0007669"/>
    <property type="project" value="UniProtKB-SubCell"/>
</dbReference>
<keyword evidence="3 6" id="KW-0812">Transmembrane</keyword>
<dbReference type="PANTHER" id="PTHR13353">
    <property type="entry name" value="TRANSMEMBRANE PROTEIN 19"/>
    <property type="match status" value="1"/>
</dbReference>
<evidence type="ECO:0000256" key="6">
    <source>
        <dbReference type="SAM" id="Phobius"/>
    </source>
</evidence>
<keyword evidence="5 6" id="KW-0472">Membrane</keyword>
<evidence type="ECO:0000256" key="4">
    <source>
        <dbReference type="ARBA" id="ARBA00022989"/>
    </source>
</evidence>
<dbReference type="InterPro" id="IPR002794">
    <property type="entry name" value="DUF92_TMEM19"/>
</dbReference>
<name>T1AG89_9ZZZZ</name>
<accession>T1AG89</accession>
<protein>
    <submittedName>
        <fullName evidence="7">Membrane protein containing DUF92, transmembrane</fullName>
    </submittedName>
</protein>
<feature type="transmembrane region" description="Helical" evidence="6">
    <location>
        <begin position="93"/>
        <end position="117"/>
    </location>
</feature>
<dbReference type="PANTHER" id="PTHR13353:SF5">
    <property type="entry name" value="TRANSMEMBRANE PROTEIN 19"/>
    <property type="match status" value="1"/>
</dbReference>
<gene>
    <name evidence="7" type="ORF">B2A_05605</name>
</gene>
<dbReference type="EMBL" id="AUZZ01003906">
    <property type="protein sequence ID" value="EQD55638.1"/>
    <property type="molecule type" value="Genomic_DNA"/>
</dbReference>
<comment type="similarity">
    <text evidence="2">Belongs to the TMEM19 family.</text>
</comment>
<reference evidence="7" key="1">
    <citation type="submission" date="2013-08" db="EMBL/GenBank/DDBJ databases">
        <authorList>
            <person name="Mendez C."/>
            <person name="Richter M."/>
            <person name="Ferrer M."/>
            <person name="Sanchez J."/>
        </authorList>
    </citation>
    <scope>NUCLEOTIDE SEQUENCE</scope>
</reference>
<organism evidence="7">
    <name type="scientific">mine drainage metagenome</name>
    <dbReference type="NCBI Taxonomy" id="410659"/>
    <lineage>
        <taxon>unclassified sequences</taxon>
        <taxon>metagenomes</taxon>
        <taxon>ecological metagenomes</taxon>
    </lineage>
</organism>
<feature type="transmembrane region" description="Helical" evidence="6">
    <location>
        <begin position="129"/>
        <end position="147"/>
    </location>
</feature>
<feature type="transmembrane region" description="Helical" evidence="6">
    <location>
        <begin position="6"/>
        <end position="26"/>
    </location>
</feature>
<dbReference type="AlphaFoldDB" id="T1AG89"/>
<dbReference type="Pfam" id="PF01940">
    <property type="entry name" value="DUF92"/>
    <property type="match status" value="1"/>
</dbReference>
<evidence type="ECO:0000313" key="7">
    <source>
        <dbReference type="EMBL" id="EQD55638.1"/>
    </source>
</evidence>
<evidence type="ECO:0000256" key="2">
    <source>
        <dbReference type="ARBA" id="ARBA00009012"/>
    </source>
</evidence>
<keyword evidence="4 6" id="KW-1133">Transmembrane helix</keyword>